<accession>A0A068SGQ2</accession>
<evidence type="ECO:0000313" key="1">
    <source>
        <dbReference type="EMBL" id="CDH60451.1"/>
    </source>
</evidence>
<dbReference type="AlphaFoldDB" id="A0A068SGQ2"/>
<dbReference type="EMBL" id="CBTN010000093">
    <property type="protein sequence ID" value="CDH60451.1"/>
    <property type="molecule type" value="Genomic_DNA"/>
</dbReference>
<sequence>MQRQAERDGDETVERFLNGVAECEAPVCFNVGGAKTWSMRSKVKRRKEKGIILQHTLPAQIVAFVSPAPYAIALYQLIGFNSRCTCIQAFLLC</sequence>
<organism evidence="1 2">
    <name type="scientific">Lichtheimia corymbifera JMRC:FSU:9682</name>
    <dbReference type="NCBI Taxonomy" id="1263082"/>
    <lineage>
        <taxon>Eukaryota</taxon>
        <taxon>Fungi</taxon>
        <taxon>Fungi incertae sedis</taxon>
        <taxon>Mucoromycota</taxon>
        <taxon>Mucoromycotina</taxon>
        <taxon>Mucoromycetes</taxon>
        <taxon>Mucorales</taxon>
        <taxon>Lichtheimiaceae</taxon>
        <taxon>Lichtheimia</taxon>
    </lineage>
</organism>
<name>A0A068SGQ2_9FUNG</name>
<proteinExistence type="predicted"/>
<protein>
    <submittedName>
        <fullName evidence="1">Uncharacterized protein</fullName>
    </submittedName>
</protein>
<dbReference type="VEuPathDB" id="FungiDB:LCOR_11236.1"/>
<comment type="caution">
    <text evidence="1">The sequence shown here is derived from an EMBL/GenBank/DDBJ whole genome shotgun (WGS) entry which is preliminary data.</text>
</comment>
<reference evidence="1" key="1">
    <citation type="submission" date="2013-08" db="EMBL/GenBank/DDBJ databases">
        <title>Gene expansion shapes genome architecture in the human pathogen Lichtheimia corymbifera: an evolutionary genomics analysis in the ancient terrestrial Mucorales (Mucoromycotina).</title>
        <authorList>
            <person name="Schwartze V.U."/>
            <person name="Winter S."/>
            <person name="Shelest E."/>
            <person name="Marcet-Houben M."/>
            <person name="Horn F."/>
            <person name="Wehner S."/>
            <person name="Hoffmann K."/>
            <person name="Riege K."/>
            <person name="Sammeth M."/>
            <person name="Nowrousian M."/>
            <person name="Valiante V."/>
            <person name="Linde J."/>
            <person name="Jacobsen I.D."/>
            <person name="Marz M."/>
            <person name="Brakhage A.A."/>
            <person name="Gabaldon T."/>
            <person name="Bocker S."/>
            <person name="Voigt K."/>
        </authorList>
    </citation>
    <scope>NUCLEOTIDE SEQUENCE [LARGE SCALE GENOMIC DNA]</scope>
    <source>
        <strain evidence="1">FSU 9682</strain>
    </source>
</reference>
<gene>
    <name evidence="1" type="ORF">LCOR_11236.1</name>
</gene>
<evidence type="ECO:0000313" key="2">
    <source>
        <dbReference type="Proteomes" id="UP000027586"/>
    </source>
</evidence>
<dbReference type="Proteomes" id="UP000027586">
    <property type="component" value="Unassembled WGS sequence"/>
</dbReference>
<keyword evidence="2" id="KW-1185">Reference proteome</keyword>